<organism evidence="7 8">
    <name type="scientific">Plectosphaerella cucumerina</name>
    <dbReference type="NCBI Taxonomy" id="40658"/>
    <lineage>
        <taxon>Eukaryota</taxon>
        <taxon>Fungi</taxon>
        <taxon>Dikarya</taxon>
        <taxon>Ascomycota</taxon>
        <taxon>Pezizomycotina</taxon>
        <taxon>Sordariomycetes</taxon>
        <taxon>Hypocreomycetidae</taxon>
        <taxon>Glomerellales</taxon>
        <taxon>Plectosphaerellaceae</taxon>
        <taxon>Plectosphaerella</taxon>
    </lineage>
</organism>
<accession>A0A8K0TI40</accession>
<keyword evidence="3" id="KW-0256">Endoplasmic reticulum</keyword>
<comment type="caution">
    <text evidence="7">The sequence shown here is derived from an EMBL/GenBank/DDBJ whole genome shotgun (WGS) entry which is preliminary data.</text>
</comment>
<evidence type="ECO:0000256" key="5">
    <source>
        <dbReference type="ARBA" id="ARBA00023136"/>
    </source>
</evidence>
<keyword evidence="8" id="KW-1185">Reference proteome</keyword>
<evidence type="ECO:0000313" key="7">
    <source>
        <dbReference type="EMBL" id="KAH7363092.1"/>
    </source>
</evidence>
<evidence type="ECO:0000313" key="8">
    <source>
        <dbReference type="Proteomes" id="UP000813385"/>
    </source>
</evidence>
<evidence type="ECO:0000256" key="1">
    <source>
        <dbReference type="ARBA" id="ARBA00004477"/>
    </source>
</evidence>
<keyword evidence="2 6" id="KW-0812">Transmembrane</keyword>
<dbReference type="GO" id="GO:0005789">
    <property type="term" value="C:endoplasmic reticulum membrane"/>
    <property type="evidence" value="ECO:0007669"/>
    <property type="project" value="UniProtKB-SubCell"/>
</dbReference>
<dbReference type="OrthoDB" id="202672at2759"/>
<sequence length="109" mass="12528">MPLITSLGNWMHRKKYQFEVTFCVYIFTPWEKFIFYTLLFLLVGLTFIATALYLPQHIAFIVGRAWFYMHGDNVDMVELTKEVVDSALAHAPGFTSTATEAAETLVKEL</sequence>
<feature type="transmembrane region" description="Helical" evidence="6">
    <location>
        <begin position="33"/>
        <end position="54"/>
    </location>
</feature>
<dbReference type="Pfam" id="PF11779">
    <property type="entry name" value="SPT_ssu-like"/>
    <property type="match status" value="1"/>
</dbReference>
<evidence type="ECO:0000256" key="6">
    <source>
        <dbReference type="SAM" id="Phobius"/>
    </source>
</evidence>
<dbReference type="AlphaFoldDB" id="A0A8K0TI40"/>
<reference evidence="7" key="1">
    <citation type="journal article" date="2021" name="Nat. Commun.">
        <title>Genetic determinants of endophytism in the Arabidopsis root mycobiome.</title>
        <authorList>
            <person name="Mesny F."/>
            <person name="Miyauchi S."/>
            <person name="Thiergart T."/>
            <person name="Pickel B."/>
            <person name="Atanasova L."/>
            <person name="Karlsson M."/>
            <person name="Huettel B."/>
            <person name="Barry K.W."/>
            <person name="Haridas S."/>
            <person name="Chen C."/>
            <person name="Bauer D."/>
            <person name="Andreopoulos W."/>
            <person name="Pangilinan J."/>
            <person name="LaButti K."/>
            <person name="Riley R."/>
            <person name="Lipzen A."/>
            <person name="Clum A."/>
            <person name="Drula E."/>
            <person name="Henrissat B."/>
            <person name="Kohler A."/>
            <person name="Grigoriev I.V."/>
            <person name="Martin F.M."/>
            <person name="Hacquard S."/>
        </authorList>
    </citation>
    <scope>NUCLEOTIDE SEQUENCE</scope>
    <source>
        <strain evidence="7">MPI-CAGE-AT-0016</strain>
    </source>
</reference>
<keyword evidence="4 6" id="KW-1133">Transmembrane helix</keyword>
<gene>
    <name evidence="7" type="ORF">B0T11DRAFT_282059</name>
</gene>
<name>A0A8K0TI40_9PEZI</name>
<evidence type="ECO:0000256" key="2">
    <source>
        <dbReference type="ARBA" id="ARBA00022692"/>
    </source>
</evidence>
<proteinExistence type="predicted"/>
<keyword evidence="5 6" id="KW-0472">Membrane</keyword>
<evidence type="ECO:0000256" key="4">
    <source>
        <dbReference type="ARBA" id="ARBA00022989"/>
    </source>
</evidence>
<evidence type="ECO:0000256" key="3">
    <source>
        <dbReference type="ARBA" id="ARBA00022824"/>
    </source>
</evidence>
<dbReference type="Proteomes" id="UP000813385">
    <property type="component" value="Unassembled WGS sequence"/>
</dbReference>
<protein>
    <submittedName>
        <fullName evidence="7">Uncharacterized protein</fullName>
    </submittedName>
</protein>
<dbReference type="EMBL" id="JAGPXD010000003">
    <property type="protein sequence ID" value="KAH7363092.1"/>
    <property type="molecule type" value="Genomic_DNA"/>
</dbReference>
<dbReference type="InterPro" id="IPR024512">
    <property type="entry name" value="Ser_palmitoyltrfase_ssu-like"/>
</dbReference>
<comment type="subcellular location">
    <subcellularLocation>
        <location evidence="1">Endoplasmic reticulum membrane</location>
        <topology evidence="1">Multi-pass membrane protein</topology>
    </subcellularLocation>
</comment>